<dbReference type="EMBL" id="JAWZSR010000001">
    <property type="protein sequence ID" value="MDX8044975.1"/>
    <property type="molecule type" value="Genomic_DNA"/>
</dbReference>
<accession>A0ACC6M268</accession>
<gene>
    <name evidence="1" type="ORF">SH601_03160</name>
</gene>
<comment type="caution">
    <text evidence="1">The sequence shown here is derived from an EMBL/GenBank/DDBJ whole genome shotgun (WGS) entry which is preliminary data.</text>
</comment>
<keyword evidence="2" id="KW-1185">Reference proteome</keyword>
<protein>
    <submittedName>
        <fullName evidence="1">DUF2207 domain-containing protein</fullName>
    </submittedName>
</protein>
<proteinExistence type="predicted"/>
<organism evidence="1 2">
    <name type="scientific">Gracilibacillus pellucidus</name>
    <dbReference type="NCBI Taxonomy" id="3095368"/>
    <lineage>
        <taxon>Bacteria</taxon>
        <taxon>Bacillati</taxon>
        <taxon>Bacillota</taxon>
        <taxon>Bacilli</taxon>
        <taxon>Bacillales</taxon>
        <taxon>Bacillaceae</taxon>
        <taxon>Gracilibacillus</taxon>
    </lineage>
</organism>
<name>A0ACC6M268_9BACI</name>
<dbReference type="Proteomes" id="UP001277972">
    <property type="component" value="Unassembled WGS sequence"/>
</dbReference>
<evidence type="ECO:0000313" key="2">
    <source>
        <dbReference type="Proteomes" id="UP001277972"/>
    </source>
</evidence>
<evidence type="ECO:0000313" key="1">
    <source>
        <dbReference type="EMBL" id="MDX8044975.1"/>
    </source>
</evidence>
<reference evidence="1" key="1">
    <citation type="submission" date="2023-11" db="EMBL/GenBank/DDBJ databases">
        <title>Gracilibacillus pellucida a moderately halophilic bacterium isolated from saline soil in Xinjiang province.</title>
        <authorList>
            <person name="Zhang Z."/>
            <person name="Tan F."/>
            <person name="Wang Y."/>
            <person name="Xia M."/>
        </authorList>
    </citation>
    <scope>NUCLEOTIDE SEQUENCE</scope>
    <source>
        <strain evidence="1">S3-1-1</strain>
    </source>
</reference>
<sequence>MKKLFWIMIIALGVFILPTHVLAVDFSITNTEINAYLQENGEIDVTEEHTYQFDGDFNGISRTLIQKEHTEITDFQAFENDSPLEVEQDGDLYKIYRSGEDQTLQIELHYTIKDGIEVYSDLGQFYWSFFDDSNESTYENMDIFIHPPQNTEGVIALGYDTAYKTEDINSSGVVHFALGEVDDGTNGDIRVGYDASLFPTATLMENKTIREDIVAEQAELAEKAAAYEARTNRLNQLSPFVIAGLSIFFIILIVRARIEKKQRLHEVERRLSSLHYVPKQIMSLPATILFSKQMLPSNEMISAALLDLVRKGYVKREDNDNFKLVNSNTEFEHESILINWLFHHIGNNGEFSTKALEEYVEDKNNHSDYHSDYAEWTQAVKKEIKQHHLYERKARLRWFTAIISVLTIPFTILLATHSLFMWMFFSIVLGIGLLLFTIIYHPQTIQGLQIHQEWKKLSDNYHNISEEEWNAWMTDEQMKAFIFAVGTGNKEMTKRAEILSKNFSSTDSSMSATDIAMIMIIATSLTYQFDSADTTVSASTSTSNTSSGSGVGGGGGGSGAF</sequence>